<protein>
    <recommendedName>
        <fullName evidence="5">Transmembrane protein</fullName>
    </recommendedName>
</protein>
<dbReference type="AlphaFoldDB" id="A0A9W7L0B4"/>
<evidence type="ECO:0008006" key="5">
    <source>
        <dbReference type="Google" id="ProtNLM"/>
    </source>
</evidence>
<evidence type="ECO:0000256" key="2">
    <source>
        <dbReference type="SAM" id="Phobius"/>
    </source>
</evidence>
<evidence type="ECO:0000313" key="4">
    <source>
        <dbReference type="Proteomes" id="UP001165122"/>
    </source>
</evidence>
<feature type="compositionally biased region" description="Acidic residues" evidence="1">
    <location>
        <begin position="223"/>
        <end position="248"/>
    </location>
</feature>
<evidence type="ECO:0000256" key="1">
    <source>
        <dbReference type="SAM" id="MobiDB-lite"/>
    </source>
</evidence>
<sequence length="322" mass="36749">MDKQTKLKQTTTVVQVLSEASKFNNLPYPRWFISFSLFGSFFTMLFQPHPACLTDFELPSYVNGIIIFITLELLIRFLLARFLRTHSAIDEKSVSDKIEAMMNTKDVIERWELERTLNWDLMTEEEQARWKVNANHKHPSRINIFGLVLACFCGVMFLFLGFFLAIIPSASNSWAQCLWFSADMLGGVSVDAYAVQCLSCDGGDIIHSYLRGLFRSTSRQAAEEEEEVEEVEAGEETKDDDENDEENPVELVTSPVHTHIDEQDQIIELSEVKKKKEKQQNQPQNHPKRPSMIKTQSSKPSTSEVTLTKRIESKAAKSQSAI</sequence>
<accession>A0A9W7L0B4</accession>
<feature type="transmembrane region" description="Helical" evidence="2">
    <location>
        <begin position="31"/>
        <end position="49"/>
    </location>
</feature>
<dbReference type="EMBL" id="BRXW01000304">
    <property type="protein sequence ID" value="GMI17735.1"/>
    <property type="molecule type" value="Genomic_DNA"/>
</dbReference>
<feature type="transmembrane region" description="Helical" evidence="2">
    <location>
        <begin position="144"/>
        <end position="167"/>
    </location>
</feature>
<keyword evidence="4" id="KW-1185">Reference proteome</keyword>
<feature type="region of interest" description="Disordered" evidence="1">
    <location>
        <begin position="221"/>
        <end position="322"/>
    </location>
</feature>
<evidence type="ECO:0000313" key="3">
    <source>
        <dbReference type="EMBL" id="GMI17735.1"/>
    </source>
</evidence>
<feature type="compositionally biased region" description="Polar residues" evidence="1">
    <location>
        <begin position="293"/>
        <end position="306"/>
    </location>
</feature>
<keyword evidence="2" id="KW-0472">Membrane</keyword>
<reference evidence="4" key="1">
    <citation type="journal article" date="2023" name="Commun. Biol.">
        <title>Genome analysis of Parmales, the sister group of diatoms, reveals the evolutionary specialization of diatoms from phago-mixotrophs to photoautotrophs.</title>
        <authorList>
            <person name="Ban H."/>
            <person name="Sato S."/>
            <person name="Yoshikawa S."/>
            <person name="Yamada K."/>
            <person name="Nakamura Y."/>
            <person name="Ichinomiya M."/>
            <person name="Sato N."/>
            <person name="Blanc-Mathieu R."/>
            <person name="Endo H."/>
            <person name="Kuwata A."/>
            <person name="Ogata H."/>
        </authorList>
    </citation>
    <scope>NUCLEOTIDE SEQUENCE [LARGE SCALE GENOMIC DNA]</scope>
    <source>
        <strain evidence="4">NIES 3700</strain>
    </source>
</reference>
<keyword evidence="2" id="KW-1133">Transmembrane helix</keyword>
<comment type="caution">
    <text evidence="3">The sequence shown here is derived from an EMBL/GenBank/DDBJ whole genome shotgun (WGS) entry which is preliminary data.</text>
</comment>
<gene>
    <name evidence="3" type="ORF">TrLO_g14838</name>
</gene>
<dbReference type="Proteomes" id="UP001165122">
    <property type="component" value="Unassembled WGS sequence"/>
</dbReference>
<keyword evidence="2" id="KW-0812">Transmembrane</keyword>
<name>A0A9W7L0B4_9STRA</name>
<feature type="transmembrane region" description="Helical" evidence="2">
    <location>
        <begin position="61"/>
        <end position="79"/>
    </location>
</feature>
<organism evidence="3 4">
    <name type="scientific">Triparma laevis f. longispina</name>
    <dbReference type="NCBI Taxonomy" id="1714387"/>
    <lineage>
        <taxon>Eukaryota</taxon>
        <taxon>Sar</taxon>
        <taxon>Stramenopiles</taxon>
        <taxon>Ochrophyta</taxon>
        <taxon>Bolidophyceae</taxon>
        <taxon>Parmales</taxon>
        <taxon>Triparmaceae</taxon>
        <taxon>Triparma</taxon>
    </lineage>
</organism>
<proteinExistence type="predicted"/>